<evidence type="ECO:0000256" key="1">
    <source>
        <dbReference type="SAM" id="MobiDB-lite"/>
    </source>
</evidence>
<comment type="caution">
    <text evidence="4">The sequence shown here is derived from an EMBL/GenBank/DDBJ whole genome shotgun (WGS) entry which is preliminary data.</text>
</comment>
<dbReference type="EMBL" id="CAMAPF010000925">
    <property type="protein sequence ID" value="CAH9122535.1"/>
    <property type="molecule type" value="Genomic_DNA"/>
</dbReference>
<reference evidence="4" key="1">
    <citation type="submission" date="2022-07" db="EMBL/GenBank/DDBJ databases">
        <authorList>
            <person name="Macas J."/>
            <person name="Novak P."/>
            <person name="Neumann P."/>
        </authorList>
    </citation>
    <scope>NUCLEOTIDE SEQUENCE</scope>
</reference>
<accession>A0AAV0EKD5</accession>
<evidence type="ECO:0000313" key="5">
    <source>
        <dbReference type="Proteomes" id="UP001152523"/>
    </source>
</evidence>
<evidence type="ECO:0008006" key="6">
    <source>
        <dbReference type="Google" id="ProtNLM"/>
    </source>
</evidence>
<dbReference type="Proteomes" id="UP001152523">
    <property type="component" value="Unassembled WGS sequence"/>
</dbReference>
<gene>
    <name evidence="4" type="ORF">CEPIT_LOCUS24535</name>
</gene>
<feature type="region of interest" description="Disordered" evidence="1">
    <location>
        <begin position="239"/>
        <end position="262"/>
    </location>
</feature>
<dbReference type="PANTHER" id="PTHR37610:SF97">
    <property type="entry name" value="RETROTRANSPOSON GAG DOMAIN-CONTAINING PROTEIN"/>
    <property type="match status" value="1"/>
</dbReference>
<dbReference type="Pfam" id="PF14244">
    <property type="entry name" value="Retrotran_gag_3"/>
    <property type="match status" value="1"/>
</dbReference>
<dbReference type="InterPro" id="IPR029472">
    <property type="entry name" value="Copia-like_N"/>
</dbReference>
<feature type="compositionally biased region" description="Polar residues" evidence="1">
    <location>
        <begin position="246"/>
        <end position="255"/>
    </location>
</feature>
<dbReference type="Pfam" id="PF22936">
    <property type="entry name" value="Pol_BBD"/>
    <property type="match status" value="1"/>
</dbReference>
<name>A0AAV0EKD5_9ASTE</name>
<feature type="domain" description="Retrotransposon Copia-like N-terminal" evidence="2">
    <location>
        <begin position="27"/>
        <end position="71"/>
    </location>
</feature>
<sequence length="563" mass="62520">MVVGDEAGGGGNTSVIDCMSPYYIQSGDKPGDVFVTSLLRDGNYGDWLDEMSNALYAKNKIGFVNGDLPMPEAKSPYLPYWQRANAMVKAWLNSSMELFLRQSVKFKTAREIWTDLEERFGKESAPRAYELRCSLGAIRQDGQSVSAYFSRLRRVWDEMVSIIKDPTCSCGKCSCDITKKFNEARDRDHLYDFLMGLDGYYGTLKSQILATRPIPTLTAAYHLISEGEQHRIIASSRKAGPEISAFQAQPNPSSDPNRKLGAGTDSRYCTNCGKSNHTVDTCFEIIGYPATWNVRNRDTKPQGARSTLPRDRMGNLHKKGGQPRAAHVDQVNINTLGFSRDQLQCLAQLVRDEFKGKGLTQEEPPITQVNMAGTTKLRPTWIIDSGATDHITHDESLLSNVMASPSEPPVRIPNGDIVPVHSIGSIILPGGMTLSRVLCIPSFRCNLLSVSRLINEHNCALIFYGDFCVLQALPSRKPIGVGRFYNGLYYLESFTGERVAMSASTHAEVWHQRLGHASDKNFATSISCKVSSEVLFSVILVYELNRLVFLFPVAVLKLHVVLN</sequence>
<evidence type="ECO:0000259" key="3">
    <source>
        <dbReference type="Pfam" id="PF22936"/>
    </source>
</evidence>
<feature type="domain" description="Retrovirus-related Pol polyprotein from transposon TNT 1-94-like beta-barrel" evidence="3">
    <location>
        <begin position="381"/>
        <end position="456"/>
    </location>
</feature>
<dbReference type="InterPro" id="IPR054722">
    <property type="entry name" value="PolX-like_BBD"/>
</dbReference>
<feature type="region of interest" description="Disordered" evidence="1">
    <location>
        <begin position="294"/>
        <end position="325"/>
    </location>
</feature>
<evidence type="ECO:0000259" key="2">
    <source>
        <dbReference type="Pfam" id="PF14244"/>
    </source>
</evidence>
<dbReference type="AlphaFoldDB" id="A0AAV0EKD5"/>
<dbReference type="PANTHER" id="PTHR37610">
    <property type="entry name" value="CCHC-TYPE DOMAIN-CONTAINING PROTEIN"/>
    <property type="match status" value="1"/>
</dbReference>
<keyword evidence="5" id="KW-1185">Reference proteome</keyword>
<protein>
    <recommendedName>
        <fullName evidence="6">GAG-pre-integrase domain-containing protein</fullName>
    </recommendedName>
</protein>
<evidence type="ECO:0000313" key="4">
    <source>
        <dbReference type="EMBL" id="CAH9122535.1"/>
    </source>
</evidence>
<organism evidence="4 5">
    <name type="scientific">Cuscuta epithymum</name>
    <dbReference type="NCBI Taxonomy" id="186058"/>
    <lineage>
        <taxon>Eukaryota</taxon>
        <taxon>Viridiplantae</taxon>
        <taxon>Streptophyta</taxon>
        <taxon>Embryophyta</taxon>
        <taxon>Tracheophyta</taxon>
        <taxon>Spermatophyta</taxon>
        <taxon>Magnoliopsida</taxon>
        <taxon>eudicotyledons</taxon>
        <taxon>Gunneridae</taxon>
        <taxon>Pentapetalae</taxon>
        <taxon>asterids</taxon>
        <taxon>lamiids</taxon>
        <taxon>Solanales</taxon>
        <taxon>Convolvulaceae</taxon>
        <taxon>Cuscuteae</taxon>
        <taxon>Cuscuta</taxon>
        <taxon>Cuscuta subgen. Cuscuta</taxon>
    </lineage>
</organism>
<proteinExistence type="predicted"/>